<dbReference type="GO" id="GO:0005886">
    <property type="term" value="C:plasma membrane"/>
    <property type="evidence" value="ECO:0007669"/>
    <property type="project" value="UniProtKB-SubCell"/>
</dbReference>
<keyword evidence="10" id="KW-0325">Glycoprotein</keyword>
<evidence type="ECO:0000256" key="2">
    <source>
        <dbReference type="ARBA" id="ARBA00004651"/>
    </source>
</evidence>
<evidence type="ECO:0000256" key="8">
    <source>
        <dbReference type="ARBA" id="ARBA00022989"/>
    </source>
</evidence>
<gene>
    <name evidence="12" type="ORF">HF325_000324</name>
</gene>
<protein>
    <recommendedName>
        <fullName evidence="4 11">Plasma membrane fusion protein PRM1</fullName>
    </recommendedName>
</protein>
<comment type="caution">
    <text evidence="12">The sequence shown here is derived from an EMBL/GenBank/DDBJ whole genome shotgun (WGS) entry which is preliminary data.</text>
</comment>
<dbReference type="OrthoDB" id="5356111at2759"/>
<evidence type="ECO:0000256" key="10">
    <source>
        <dbReference type="ARBA" id="ARBA00023180"/>
    </source>
</evidence>
<evidence type="ECO:0000256" key="1">
    <source>
        <dbReference type="ARBA" id="ARBA00002512"/>
    </source>
</evidence>
<reference evidence="12" key="1">
    <citation type="submission" date="2020-10" db="EMBL/GenBank/DDBJ databases">
        <title>The Whole-Genome Sequence of Metschnikowia persimmonesis, a Novel Endophytic Yeast Species Isolated from Medicinal Plant Diospyros kaki Thumb.</title>
        <authorList>
            <person name="Rahmat E."/>
            <person name="Kang Y."/>
        </authorList>
    </citation>
    <scope>NUCLEOTIDE SEQUENCE</scope>
    <source>
        <strain evidence="12">KIOM G15050</strain>
    </source>
</reference>
<dbReference type="PANTHER" id="PTHR31030">
    <property type="entry name" value="PLASMA MEMBRANE FUSION PROTEIN PRM1"/>
    <property type="match status" value="1"/>
</dbReference>
<dbReference type="AlphaFoldDB" id="A0A8H7GY40"/>
<comment type="subcellular location">
    <subcellularLocation>
        <location evidence="2 11">Cell membrane</location>
        <topology evidence="2 11">Multi-pass membrane protein</topology>
    </subcellularLocation>
</comment>
<keyword evidence="6 11" id="KW-0812">Transmembrane</keyword>
<evidence type="ECO:0000256" key="6">
    <source>
        <dbReference type="ARBA" id="ARBA00022692"/>
    </source>
</evidence>
<feature type="transmembrane region" description="Helical" evidence="11">
    <location>
        <begin position="538"/>
        <end position="561"/>
    </location>
</feature>
<evidence type="ECO:0000256" key="7">
    <source>
        <dbReference type="ARBA" id="ARBA00022971"/>
    </source>
</evidence>
<dbReference type="EMBL" id="JACBPP010000001">
    <property type="protein sequence ID" value="KAF8004867.1"/>
    <property type="molecule type" value="Genomic_DNA"/>
</dbReference>
<evidence type="ECO:0000256" key="5">
    <source>
        <dbReference type="ARBA" id="ARBA00022475"/>
    </source>
</evidence>
<keyword evidence="7 11" id="KW-0184">Conjugation</keyword>
<keyword evidence="8 11" id="KW-1133">Transmembrane helix</keyword>
<evidence type="ECO:0000313" key="13">
    <source>
        <dbReference type="Proteomes" id="UP000649328"/>
    </source>
</evidence>
<dbReference type="GO" id="GO:0032220">
    <property type="term" value="P:plasma membrane fusion involved in cytogamy"/>
    <property type="evidence" value="ECO:0007669"/>
    <property type="project" value="TreeGrafter"/>
</dbReference>
<comment type="caution">
    <text evidence="11">Lacks conserved residue(s) required for the propagation of feature annotation.</text>
</comment>
<evidence type="ECO:0000256" key="9">
    <source>
        <dbReference type="ARBA" id="ARBA00023136"/>
    </source>
</evidence>
<dbReference type="PANTHER" id="PTHR31030:SF1">
    <property type="entry name" value="PLASMA MEMBRANE FUSION PROTEIN PRM1"/>
    <property type="match status" value="1"/>
</dbReference>
<dbReference type="InterPro" id="IPR026777">
    <property type="entry name" value="PRM1"/>
</dbReference>
<organism evidence="12 13">
    <name type="scientific">Metschnikowia pulcherrima</name>
    <dbReference type="NCBI Taxonomy" id="27326"/>
    <lineage>
        <taxon>Eukaryota</taxon>
        <taxon>Fungi</taxon>
        <taxon>Dikarya</taxon>
        <taxon>Ascomycota</taxon>
        <taxon>Saccharomycotina</taxon>
        <taxon>Pichiomycetes</taxon>
        <taxon>Metschnikowiaceae</taxon>
        <taxon>Metschnikowia</taxon>
    </lineage>
</organism>
<evidence type="ECO:0000256" key="3">
    <source>
        <dbReference type="ARBA" id="ARBA00010780"/>
    </source>
</evidence>
<feature type="transmembrane region" description="Helical" evidence="11">
    <location>
        <begin position="20"/>
        <end position="44"/>
    </location>
</feature>
<evidence type="ECO:0000256" key="11">
    <source>
        <dbReference type="RuleBase" id="RU366035"/>
    </source>
</evidence>
<name>A0A8H7GY40_9ASCO</name>
<keyword evidence="5 11" id="KW-1003">Cell membrane</keyword>
<accession>A0A8H7GY40</accession>
<dbReference type="Proteomes" id="UP000649328">
    <property type="component" value="Unassembled WGS sequence"/>
</dbReference>
<evidence type="ECO:0000256" key="4">
    <source>
        <dbReference type="ARBA" id="ARBA00017621"/>
    </source>
</evidence>
<feature type="transmembrane region" description="Helical" evidence="11">
    <location>
        <begin position="303"/>
        <end position="325"/>
    </location>
</feature>
<keyword evidence="13" id="KW-1185">Reference proteome</keyword>
<sequence>MRHYLNLAETLLQAWLDQTVLFMALLTLKVYFFSSALISAISLLSEASLPLCRRLESLASEMEKAPEQMSRLTSLVVKTMAQNVHVLVAKLVYLAAAVAKSIVSLLLELYLGTLTCLITALVKGTLELVSDILEDITNAVQTAINAVLKEFNLALSGLSSVINTVTTAVNAVESLFTSSDKSSVSNNINNVNLTVASLTSISIPTTWIGDIEELADEVPDFEDVLSNRIFANTTFNFTLADSGLTQNTSKLMQAPKFAATLINVKKLAVSTHELGNTTTQSVCDDVEVVLKEAVLVTQACADYIILGLCVGTVVYAVIAWILAYFRIRKRARLFTSLAEINDSTEAGNAVGQYEHGFMAIFTGRWSPQMQWLYSFVASPNLRTCLFFGILGWSMWLNFGEYLDNTQDSLDDAVDEVNQALFSSIHNTTSLILSEIDNFQTSVNDTINGVFGTSFLAKPLRTIIYCTIGRKIDTIEQGLEWIERNTVFEAPTMNKTEMQAIFSNLAQDVSQTQLGIAGNIVSAVQSIIQAQKSALWKEFFIATAFVAVWAVYLAIGLLLLAYQKGSDPTTPNVTSDQRAAAHVISWPSQLDAEAHRAYNYPYKDPYGAVYPPAQDETESSLSKTLEMGLASRERDERLNSLALSSHRNNIR</sequence>
<comment type="similarity">
    <text evidence="3 11">Belongs to the PRM1 family.</text>
</comment>
<keyword evidence="9 11" id="KW-0472">Membrane</keyword>
<dbReference type="GO" id="GO:0043332">
    <property type="term" value="C:mating projection tip"/>
    <property type="evidence" value="ECO:0007669"/>
    <property type="project" value="UniProtKB-UniRule"/>
</dbReference>
<comment type="function">
    <text evidence="1 11">Involved in cell fusion during mating by stabilizing the plasma membrane fusion event.</text>
</comment>
<evidence type="ECO:0000313" key="12">
    <source>
        <dbReference type="EMBL" id="KAF8004867.1"/>
    </source>
</evidence>
<proteinExistence type="inferred from homology"/>